<sequence>MQPQTSTPPASPTVEAIANAYLVAARGDAGLALRRIILDALTDLCEAERRTLRRDRLISHGYVRGGLDRGAAADDQSGLAPSAAFVSSTSGATCP</sequence>
<keyword evidence="3" id="KW-1185">Reference proteome</keyword>
<evidence type="ECO:0000313" key="2">
    <source>
        <dbReference type="EMBL" id="GJE58730.1"/>
    </source>
</evidence>
<evidence type="ECO:0000256" key="1">
    <source>
        <dbReference type="SAM" id="MobiDB-lite"/>
    </source>
</evidence>
<accession>A0ABQ4TYQ8</accession>
<reference evidence="2" key="1">
    <citation type="journal article" date="2021" name="Front. Microbiol.">
        <title>Comprehensive Comparative Genomics and Phenotyping of Methylobacterium Species.</title>
        <authorList>
            <person name="Alessa O."/>
            <person name="Ogura Y."/>
            <person name="Fujitani Y."/>
            <person name="Takami H."/>
            <person name="Hayashi T."/>
            <person name="Sahin N."/>
            <person name="Tani A."/>
        </authorList>
    </citation>
    <scope>NUCLEOTIDE SEQUENCE</scope>
    <source>
        <strain evidence="2">DSM 23632</strain>
    </source>
</reference>
<evidence type="ECO:0000313" key="3">
    <source>
        <dbReference type="Proteomes" id="UP001055057"/>
    </source>
</evidence>
<dbReference type="EMBL" id="BPRB01000049">
    <property type="protein sequence ID" value="GJE58730.1"/>
    <property type="molecule type" value="Genomic_DNA"/>
</dbReference>
<proteinExistence type="predicted"/>
<feature type="region of interest" description="Disordered" evidence="1">
    <location>
        <begin position="69"/>
        <end position="95"/>
    </location>
</feature>
<name>A0ABQ4TYQ8_9HYPH</name>
<dbReference type="RefSeq" id="WP_238181335.1">
    <property type="nucleotide sequence ID" value="NZ_BPRB01000049.1"/>
</dbReference>
<organism evidence="2 3">
    <name type="scientific">Methylobacterium trifolii</name>
    <dbReference type="NCBI Taxonomy" id="1003092"/>
    <lineage>
        <taxon>Bacteria</taxon>
        <taxon>Pseudomonadati</taxon>
        <taxon>Pseudomonadota</taxon>
        <taxon>Alphaproteobacteria</taxon>
        <taxon>Hyphomicrobiales</taxon>
        <taxon>Methylobacteriaceae</taxon>
        <taxon>Methylobacterium</taxon>
    </lineage>
</organism>
<protein>
    <recommendedName>
        <fullName evidence="4">Transposase</fullName>
    </recommendedName>
</protein>
<feature type="compositionally biased region" description="Polar residues" evidence="1">
    <location>
        <begin position="85"/>
        <end position="95"/>
    </location>
</feature>
<evidence type="ECO:0008006" key="4">
    <source>
        <dbReference type="Google" id="ProtNLM"/>
    </source>
</evidence>
<comment type="caution">
    <text evidence="2">The sequence shown here is derived from an EMBL/GenBank/DDBJ whole genome shotgun (WGS) entry which is preliminary data.</text>
</comment>
<gene>
    <name evidence="2" type="ORF">MPOCJGCO_0813</name>
</gene>
<dbReference type="Proteomes" id="UP001055057">
    <property type="component" value="Unassembled WGS sequence"/>
</dbReference>
<reference evidence="2" key="2">
    <citation type="submission" date="2021-08" db="EMBL/GenBank/DDBJ databases">
        <authorList>
            <person name="Tani A."/>
            <person name="Ola A."/>
            <person name="Ogura Y."/>
            <person name="Katsura K."/>
            <person name="Hayashi T."/>
        </authorList>
    </citation>
    <scope>NUCLEOTIDE SEQUENCE</scope>
    <source>
        <strain evidence="2">DSM 23632</strain>
    </source>
</reference>